<accession>A0A0S2HYU1</accession>
<feature type="binding site" evidence="7">
    <location>
        <position position="97"/>
    </location>
    <ligand>
        <name>phosphoenolpyruvate</name>
        <dbReference type="ChEBI" id="CHEBI:58702"/>
    </ligand>
</feature>
<dbReference type="GO" id="GO:0009073">
    <property type="term" value="P:aromatic amino acid family biosynthetic process"/>
    <property type="evidence" value="ECO:0007669"/>
    <property type="project" value="UniProtKB-KW"/>
</dbReference>
<protein>
    <recommendedName>
        <fullName evidence="7">3-phosphoshikimate 1-carboxyvinyltransferase</fullName>
        <ecNumber evidence="7">2.5.1.19</ecNumber>
    </recommendedName>
    <alternativeName>
        <fullName evidence="7">5-enolpyruvylshikimate-3-phosphate synthase</fullName>
        <shortName evidence="7">EPSP synthase</shortName>
        <shortName evidence="7">EPSPS</shortName>
    </alternativeName>
</protein>
<dbReference type="GO" id="GO:0008652">
    <property type="term" value="P:amino acid biosynthetic process"/>
    <property type="evidence" value="ECO:0007669"/>
    <property type="project" value="UniProtKB-KW"/>
</dbReference>
<dbReference type="Gene3D" id="3.65.10.10">
    <property type="entry name" value="Enolpyruvate transferase domain"/>
    <property type="match status" value="2"/>
</dbReference>
<evidence type="ECO:0000256" key="4">
    <source>
        <dbReference type="ARBA" id="ARBA00022679"/>
    </source>
</evidence>
<dbReference type="KEGG" id="blq:L21SP5_01545"/>
<feature type="binding site" evidence="7">
    <location>
        <position position="22"/>
    </location>
    <ligand>
        <name>3-phosphoshikimate</name>
        <dbReference type="ChEBI" id="CHEBI:145989"/>
    </ligand>
</feature>
<comment type="pathway">
    <text evidence="1 7">Metabolic intermediate biosynthesis; chorismate biosynthesis; chorismate from D-erythrose 4-phosphate and phosphoenolpyruvate: step 6/7.</text>
</comment>
<sequence>MPIIKFEPKQTKIKTILPGSKSVSNRLLIISAVGNFLPDFKNLSRCDDVKVMFDILHSNTNRFDVHDSGTALRFLTAYFAGIVGKWNISGSERIKQRPIKELVDVLLQMGAEISYDNKAGYAPITLTGTKMQGGEVELDISKSSQYASALLLISPMLEKGLKLRLKGQKRSMPYIDLTLELMSKFGVQAIQHENEIAVMPNQSYVPSSFAVEADWSAAAFWFELAALNPQLSIKLLGLDKNSKQGDKAVAQIFQNLGIEANFGTNHLTLQGTKSPGAKPLNVDIRQTPDMFPAVALTAAAQKRPFTITGTANLAIKESHRIKAVEQIINALGVKMEIGEDEVTVQEYPNAFPGKIKVKAEGDHRIAMAAAPLSTIINQIEIDDPKVVSKSYPEFWEEMQKVGIFLA</sequence>
<dbReference type="EC" id="2.5.1.19" evidence="7"/>
<dbReference type="RefSeq" id="WP_057952671.1">
    <property type="nucleotide sequence ID" value="NZ_CP013118.1"/>
</dbReference>
<dbReference type="HAMAP" id="MF_00210">
    <property type="entry name" value="EPSP_synth"/>
    <property type="match status" value="1"/>
</dbReference>
<dbReference type="OrthoDB" id="9809920at2"/>
<dbReference type="GO" id="GO:0003866">
    <property type="term" value="F:3-phosphoshikimate 1-carboxyvinyltransferase activity"/>
    <property type="evidence" value="ECO:0007669"/>
    <property type="project" value="UniProtKB-UniRule"/>
</dbReference>
<feature type="binding site" evidence="7">
    <location>
        <position position="171"/>
    </location>
    <ligand>
        <name>3-phosphoshikimate</name>
        <dbReference type="ChEBI" id="CHEBI:145989"/>
    </ligand>
</feature>
<comment type="subcellular location">
    <subcellularLocation>
        <location evidence="7">Cytoplasm</location>
    </subcellularLocation>
</comment>
<feature type="binding site" evidence="7">
    <location>
        <position position="364"/>
    </location>
    <ligand>
        <name>phosphoenolpyruvate</name>
        <dbReference type="ChEBI" id="CHEBI:58702"/>
    </ligand>
</feature>
<dbReference type="EMBL" id="CP013118">
    <property type="protein sequence ID" value="ALO15192.1"/>
    <property type="molecule type" value="Genomic_DNA"/>
</dbReference>
<dbReference type="InterPro" id="IPR013792">
    <property type="entry name" value="RNA3'P_cycl/enolpyr_Trfase_a/b"/>
</dbReference>
<feature type="active site" description="Proton acceptor" evidence="7">
    <location>
        <position position="289"/>
    </location>
</feature>
<feature type="binding site" evidence="7">
    <location>
        <position position="316"/>
    </location>
    <ligand>
        <name>3-phosphoshikimate</name>
        <dbReference type="ChEBI" id="CHEBI:145989"/>
    </ligand>
</feature>
<feature type="binding site" evidence="7">
    <location>
        <position position="26"/>
    </location>
    <ligand>
        <name>3-phosphoshikimate</name>
        <dbReference type="ChEBI" id="CHEBI:145989"/>
    </ligand>
</feature>
<feature type="domain" description="Enolpyruvate transferase" evidence="8">
    <location>
        <begin position="62"/>
        <end position="398"/>
    </location>
</feature>
<comment type="subunit">
    <text evidence="7">Monomer.</text>
</comment>
<feature type="binding site" evidence="7">
    <location>
        <position position="69"/>
    </location>
    <ligand>
        <name>phosphoenolpyruvate</name>
        <dbReference type="ChEBI" id="CHEBI:58702"/>
    </ligand>
</feature>
<keyword evidence="10" id="KW-1185">Reference proteome</keyword>
<dbReference type="InterPro" id="IPR036968">
    <property type="entry name" value="Enolpyruvate_Tfrase_sf"/>
</dbReference>
<dbReference type="Pfam" id="PF00275">
    <property type="entry name" value="EPSP_synthase"/>
    <property type="match status" value="1"/>
</dbReference>
<feature type="binding site" evidence="7">
    <location>
        <position position="389"/>
    </location>
    <ligand>
        <name>phosphoenolpyruvate</name>
        <dbReference type="ChEBI" id="CHEBI:58702"/>
    </ligand>
</feature>
<name>A0A0S2HYU1_9BACT</name>
<proteinExistence type="inferred from homology"/>
<feature type="binding site" evidence="7">
    <location>
        <position position="21"/>
    </location>
    <ligand>
        <name>phosphoenolpyruvate</name>
        <dbReference type="ChEBI" id="CHEBI:58702"/>
    </ligand>
</feature>
<keyword evidence="4 7" id="KW-0808">Transferase</keyword>
<keyword evidence="3 7" id="KW-0028">Amino-acid biosynthesis</keyword>
<evidence type="ECO:0000259" key="8">
    <source>
        <dbReference type="Pfam" id="PF00275"/>
    </source>
</evidence>
<dbReference type="SUPFAM" id="SSF55205">
    <property type="entry name" value="EPT/RTPC-like"/>
    <property type="match status" value="1"/>
</dbReference>
<gene>
    <name evidence="7 9" type="primary">aroA</name>
    <name evidence="9" type="ORF">L21SP5_01545</name>
</gene>
<dbReference type="PANTHER" id="PTHR21090:SF5">
    <property type="entry name" value="PENTAFUNCTIONAL AROM POLYPEPTIDE"/>
    <property type="match status" value="1"/>
</dbReference>
<dbReference type="UniPathway" id="UPA00053">
    <property type="reaction ID" value="UER00089"/>
</dbReference>
<dbReference type="PANTHER" id="PTHR21090">
    <property type="entry name" value="AROM/DEHYDROQUINATE SYNTHASE"/>
    <property type="match status" value="1"/>
</dbReference>
<feature type="binding site" evidence="7">
    <location>
        <position position="21"/>
    </location>
    <ligand>
        <name>3-phosphoshikimate</name>
        <dbReference type="ChEBI" id="CHEBI:145989"/>
    </ligand>
</feature>
<dbReference type="InterPro" id="IPR006264">
    <property type="entry name" value="EPSP_synthase"/>
</dbReference>
<reference evidence="9 10" key="1">
    <citation type="submission" date="2015-11" db="EMBL/GenBank/DDBJ databases">
        <title>Description and complete genome sequence of a novel strain predominating in hypersaline microbial mats and representing a new family of the Bacteriodetes phylum.</title>
        <authorList>
            <person name="Spring S."/>
            <person name="Bunk B."/>
            <person name="Sproer C."/>
            <person name="Klenk H.-P."/>
        </authorList>
    </citation>
    <scope>NUCLEOTIDE SEQUENCE [LARGE SCALE GENOMIC DNA]</scope>
    <source>
        <strain evidence="9 10">L21-Spi-D4</strain>
    </source>
</reference>
<feature type="binding site" evidence="7">
    <location>
        <position position="320"/>
    </location>
    <ligand>
        <name>phosphoenolpyruvate</name>
        <dbReference type="ChEBI" id="CHEBI:58702"/>
    </ligand>
</feature>
<feature type="binding site" evidence="7">
    <location>
        <position position="145"/>
    </location>
    <ligand>
        <name>3-phosphoshikimate</name>
        <dbReference type="ChEBI" id="CHEBI:145989"/>
    </ligand>
</feature>
<evidence type="ECO:0000256" key="3">
    <source>
        <dbReference type="ARBA" id="ARBA00022605"/>
    </source>
</evidence>
<dbReference type="PATRIC" id="fig|1307839.3.peg.1644"/>
<comment type="similarity">
    <text evidence="2 7">Belongs to the EPSP synthase family.</text>
</comment>
<evidence type="ECO:0000256" key="1">
    <source>
        <dbReference type="ARBA" id="ARBA00004811"/>
    </source>
</evidence>
<evidence type="ECO:0000256" key="2">
    <source>
        <dbReference type="ARBA" id="ARBA00009948"/>
    </source>
</evidence>
<dbReference type="STRING" id="1307839.L21SP5_01545"/>
<dbReference type="GO" id="GO:0005737">
    <property type="term" value="C:cytoplasm"/>
    <property type="evidence" value="ECO:0007669"/>
    <property type="project" value="UniProtKB-SubCell"/>
</dbReference>
<feature type="binding site" evidence="7">
    <location>
        <position position="312"/>
    </location>
    <ligand>
        <name>3-phosphoshikimate</name>
        <dbReference type="ChEBI" id="CHEBI:145989"/>
    </ligand>
</feature>
<organism evidence="9 10">
    <name type="scientific">Salinivirga cyanobacteriivorans</name>
    <dbReference type="NCBI Taxonomy" id="1307839"/>
    <lineage>
        <taxon>Bacteria</taxon>
        <taxon>Pseudomonadati</taxon>
        <taxon>Bacteroidota</taxon>
        <taxon>Bacteroidia</taxon>
        <taxon>Bacteroidales</taxon>
        <taxon>Salinivirgaceae</taxon>
        <taxon>Salinivirga</taxon>
    </lineage>
</organism>
<feature type="binding site" evidence="7">
    <location>
        <position position="145"/>
    </location>
    <ligand>
        <name>phosphoenolpyruvate</name>
        <dbReference type="ChEBI" id="CHEBI:58702"/>
    </ligand>
</feature>
<dbReference type="InterPro" id="IPR001986">
    <property type="entry name" value="Enolpyruvate_Tfrase_dom"/>
</dbReference>
<evidence type="ECO:0000256" key="7">
    <source>
        <dbReference type="HAMAP-Rule" id="MF_00210"/>
    </source>
</evidence>
<dbReference type="Proteomes" id="UP000064893">
    <property type="component" value="Chromosome"/>
</dbReference>
<feature type="binding site" evidence="7">
    <location>
        <position position="143"/>
    </location>
    <ligand>
        <name>3-phosphoshikimate</name>
        <dbReference type="ChEBI" id="CHEBI:145989"/>
    </ligand>
</feature>
<evidence type="ECO:0000256" key="5">
    <source>
        <dbReference type="ARBA" id="ARBA00023141"/>
    </source>
</evidence>
<keyword evidence="7" id="KW-0963">Cytoplasm</keyword>
<keyword evidence="5 7" id="KW-0057">Aromatic amino acid biosynthesis</keyword>
<comment type="function">
    <text evidence="7">Catalyzes the transfer of the enolpyruvyl moiety of phosphoenolpyruvate (PEP) to the 5-hydroxyl of shikimate-3-phosphate (S3P) to produce enolpyruvyl shikimate-3-phosphate and inorganic phosphate.</text>
</comment>
<comment type="catalytic activity">
    <reaction evidence="6">
        <text>3-phosphoshikimate + phosphoenolpyruvate = 5-O-(1-carboxyvinyl)-3-phosphoshikimate + phosphate</text>
        <dbReference type="Rhea" id="RHEA:21256"/>
        <dbReference type="ChEBI" id="CHEBI:43474"/>
        <dbReference type="ChEBI" id="CHEBI:57701"/>
        <dbReference type="ChEBI" id="CHEBI:58702"/>
        <dbReference type="ChEBI" id="CHEBI:145989"/>
        <dbReference type="EC" id="2.5.1.19"/>
    </reaction>
    <physiologicalReaction direction="left-to-right" evidence="6">
        <dbReference type="Rhea" id="RHEA:21257"/>
    </physiologicalReaction>
</comment>
<feature type="binding site" evidence="7">
    <location>
        <position position="289"/>
    </location>
    <ligand>
        <name>3-phosphoshikimate</name>
        <dbReference type="ChEBI" id="CHEBI:145989"/>
    </ligand>
</feature>
<evidence type="ECO:0000256" key="6">
    <source>
        <dbReference type="ARBA" id="ARBA00044633"/>
    </source>
</evidence>
<dbReference type="PIRSF" id="PIRSF000505">
    <property type="entry name" value="EPSPS"/>
    <property type="match status" value="1"/>
</dbReference>
<evidence type="ECO:0000313" key="10">
    <source>
        <dbReference type="Proteomes" id="UP000064893"/>
    </source>
</evidence>
<dbReference type="GO" id="GO:0009423">
    <property type="term" value="P:chorismate biosynthetic process"/>
    <property type="evidence" value="ECO:0007669"/>
    <property type="project" value="UniProtKB-UniRule"/>
</dbReference>
<evidence type="ECO:0000313" key="9">
    <source>
        <dbReference type="EMBL" id="ALO15192.1"/>
    </source>
</evidence>
<feature type="binding site" evidence="7">
    <location>
        <position position="144"/>
    </location>
    <ligand>
        <name>3-phosphoshikimate</name>
        <dbReference type="ChEBI" id="CHEBI:145989"/>
    </ligand>
</feature>
<dbReference type="AlphaFoldDB" id="A0A0S2HYU1"/>